<feature type="domain" description="Transcription factor MYC/MYB N-terminal" evidence="3">
    <location>
        <begin position="58"/>
        <end position="145"/>
    </location>
</feature>
<evidence type="ECO:0000259" key="3">
    <source>
        <dbReference type="Pfam" id="PF14215"/>
    </source>
</evidence>
<keyword evidence="5" id="KW-1185">Reference proteome</keyword>
<keyword evidence="2" id="KW-0804">Transcription</keyword>
<organism evidence="4 5">
    <name type="scientific">Symbiodinium pilosum</name>
    <name type="common">Dinoflagellate</name>
    <dbReference type="NCBI Taxonomy" id="2952"/>
    <lineage>
        <taxon>Eukaryota</taxon>
        <taxon>Sar</taxon>
        <taxon>Alveolata</taxon>
        <taxon>Dinophyceae</taxon>
        <taxon>Suessiales</taxon>
        <taxon>Symbiodiniaceae</taxon>
        <taxon>Symbiodinium</taxon>
    </lineage>
</organism>
<evidence type="ECO:0000313" key="5">
    <source>
        <dbReference type="Proteomes" id="UP000649617"/>
    </source>
</evidence>
<dbReference type="EMBL" id="CAJNIZ010042571">
    <property type="protein sequence ID" value="CAE7625951.1"/>
    <property type="molecule type" value="Genomic_DNA"/>
</dbReference>
<dbReference type="SUPFAM" id="SSF55781">
    <property type="entry name" value="GAF domain-like"/>
    <property type="match status" value="1"/>
</dbReference>
<sequence length="330" mass="35772">MAALSNLSSIVESGRHACYGIEWQLTDGILVSKEVYNPAWRLEYAARAGLRRLFTKESTKYTFKPGEGLVGQVFEKQETTFVPDLQQLSAEDVRELMFAGAAFIFKRSGLAAECGIHSAVFVPTKTGVMEVGAMLEVSGPDELISSALIKAIKEGGEIPAVKPKTVELPPCPPWLQKVAESSPESCYAIEWAMNDAGALAVNESYNPAWRVQYASQAGLPGLFTTSSKALTFGPGEGVVGHVFQDQKQLFIPDVQKSAADDIRDEMFSGNYTSFLRTDLAKTFNIRSAAFVPLKSGVLELGSMKELKDMTALLTESAMKAIQESPVALAK</sequence>
<evidence type="ECO:0000256" key="1">
    <source>
        <dbReference type="ARBA" id="ARBA00023015"/>
    </source>
</evidence>
<dbReference type="Pfam" id="PF14215">
    <property type="entry name" value="bHLH-MYC_N"/>
    <property type="match status" value="2"/>
</dbReference>
<proteinExistence type="predicted"/>
<evidence type="ECO:0000256" key="2">
    <source>
        <dbReference type="ARBA" id="ARBA00023163"/>
    </source>
</evidence>
<dbReference type="InterPro" id="IPR025610">
    <property type="entry name" value="MYC/MYB_N"/>
</dbReference>
<gene>
    <name evidence="4" type="primary">Kidins220</name>
    <name evidence="4" type="ORF">SPIL2461_LOCUS16387</name>
</gene>
<dbReference type="OrthoDB" id="425731at2759"/>
<evidence type="ECO:0000313" key="4">
    <source>
        <dbReference type="EMBL" id="CAE7625951.1"/>
    </source>
</evidence>
<feature type="domain" description="Transcription factor MYC/MYB N-terminal" evidence="3">
    <location>
        <begin position="222"/>
        <end position="313"/>
    </location>
</feature>
<reference evidence="4" key="1">
    <citation type="submission" date="2021-02" db="EMBL/GenBank/DDBJ databases">
        <authorList>
            <person name="Dougan E. K."/>
            <person name="Rhodes N."/>
            <person name="Thang M."/>
            <person name="Chan C."/>
        </authorList>
    </citation>
    <scope>NUCLEOTIDE SEQUENCE</scope>
</reference>
<name>A0A812VF52_SYMPI</name>
<dbReference type="Gene3D" id="3.30.450.40">
    <property type="match status" value="2"/>
</dbReference>
<keyword evidence="1" id="KW-0805">Transcription regulation</keyword>
<dbReference type="InterPro" id="IPR029016">
    <property type="entry name" value="GAF-like_dom_sf"/>
</dbReference>
<protein>
    <submittedName>
        <fullName evidence="4">Kidins220 protein</fullName>
    </submittedName>
</protein>
<accession>A0A812VF52</accession>
<dbReference type="Proteomes" id="UP000649617">
    <property type="component" value="Unassembled WGS sequence"/>
</dbReference>
<dbReference type="AlphaFoldDB" id="A0A812VF52"/>
<comment type="caution">
    <text evidence="4">The sequence shown here is derived from an EMBL/GenBank/DDBJ whole genome shotgun (WGS) entry which is preliminary data.</text>
</comment>